<evidence type="ECO:0000313" key="2">
    <source>
        <dbReference type="EMBL" id="GGC79810.1"/>
    </source>
</evidence>
<name>A0A916UP33_9BURK</name>
<proteinExistence type="predicted"/>
<sequence>MLFLIPAAHAADASSSAAALPALDVLTKSLLDKQKALSALRHQYTYTEHEIQRDRSADGKITREDKFDYEIKYVKDHTISRILKKNDAALAGDEQASEDARVQKQIDEASRTPVPASTVENVLNATKVTDVKRLTYKNVKALELDFEPRDGYAPKDKAEQLFSHLSGKMIVDEDSGDMMHIDAKVATAMKVLGGIAGELDVGSSLVIDTTLVNNEVRIASNEKRRILARKLLARTDTEYEISYSGYKKVGN</sequence>
<feature type="region of interest" description="Disordered" evidence="1">
    <location>
        <begin position="93"/>
        <end position="113"/>
    </location>
</feature>
<dbReference type="Proteomes" id="UP000637423">
    <property type="component" value="Unassembled WGS sequence"/>
</dbReference>
<evidence type="ECO:0000313" key="3">
    <source>
        <dbReference type="Proteomes" id="UP000637423"/>
    </source>
</evidence>
<gene>
    <name evidence="2" type="ORF">GCM10011396_28870</name>
</gene>
<keyword evidence="3" id="KW-1185">Reference proteome</keyword>
<feature type="compositionally biased region" description="Basic and acidic residues" evidence="1">
    <location>
        <begin position="98"/>
        <end position="110"/>
    </location>
</feature>
<reference evidence="2" key="2">
    <citation type="submission" date="2020-09" db="EMBL/GenBank/DDBJ databases">
        <authorList>
            <person name="Sun Q."/>
            <person name="Zhou Y."/>
        </authorList>
    </citation>
    <scope>NUCLEOTIDE SEQUENCE</scope>
    <source>
        <strain evidence="2">CGMCC 1.10998</strain>
    </source>
</reference>
<accession>A0A916UP33</accession>
<dbReference type="EMBL" id="BMED01000002">
    <property type="protein sequence ID" value="GGC79810.1"/>
    <property type="molecule type" value="Genomic_DNA"/>
</dbReference>
<organism evidence="2 3">
    <name type="scientific">Undibacterium terreum</name>
    <dbReference type="NCBI Taxonomy" id="1224302"/>
    <lineage>
        <taxon>Bacteria</taxon>
        <taxon>Pseudomonadati</taxon>
        <taxon>Pseudomonadota</taxon>
        <taxon>Betaproteobacteria</taxon>
        <taxon>Burkholderiales</taxon>
        <taxon>Oxalobacteraceae</taxon>
        <taxon>Undibacterium</taxon>
    </lineage>
</organism>
<protein>
    <submittedName>
        <fullName evidence="2">Uncharacterized protein</fullName>
    </submittedName>
</protein>
<comment type="caution">
    <text evidence="2">The sequence shown here is derived from an EMBL/GenBank/DDBJ whole genome shotgun (WGS) entry which is preliminary data.</text>
</comment>
<dbReference type="AlphaFoldDB" id="A0A916UP33"/>
<reference evidence="2" key="1">
    <citation type="journal article" date="2014" name="Int. J. Syst. Evol. Microbiol.">
        <title>Complete genome sequence of Corynebacterium casei LMG S-19264T (=DSM 44701T), isolated from a smear-ripened cheese.</title>
        <authorList>
            <consortium name="US DOE Joint Genome Institute (JGI-PGF)"/>
            <person name="Walter F."/>
            <person name="Albersmeier A."/>
            <person name="Kalinowski J."/>
            <person name="Ruckert C."/>
        </authorList>
    </citation>
    <scope>NUCLEOTIDE SEQUENCE</scope>
    <source>
        <strain evidence="2">CGMCC 1.10998</strain>
    </source>
</reference>
<evidence type="ECO:0000256" key="1">
    <source>
        <dbReference type="SAM" id="MobiDB-lite"/>
    </source>
</evidence>